<feature type="region of interest" description="Disordered" evidence="1">
    <location>
        <begin position="81"/>
        <end position="100"/>
    </location>
</feature>
<dbReference type="EMBL" id="UYSU01034533">
    <property type="protein sequence ID" value="VDL94598.1"/>
    <property type="molecule type" value="Genomic_DNA"/>
</dbReference>
<dbReference type="WBParaSite" id="SSLN_0000853701-mRNA-1">
    <property type="protein sequence ID" value="SSLN_0000853701-mRNA-1"/>
    <property type="gene ID" value="SSLN_0000853701"/>
</dbReference>
<accession>A0A183SVG5</accession>
<evidence type="ECO:0000256" key="1">
    <source>
        <dbReference type="SAM" id="MobiDB-lite"/>
    </source>
</evidence>
<dbReference type="OrthoDB" id="410381at2759"/>
<evidence type="ECO:0000313" key="3">
    <source>
        <dbReference type="Proteomes" id="UP000275846"/>
    </source>
</evidence>
<organism evidence="4">
    <name type="scientific">Schistocephalus solidus</name>
    <name type="common">Tapeworm</name>
    <dbReference type="NCBI Taxonomy" id="70667"/>
    <lineage>
        <taxon>Eukaryota</taxon>
        <taxon>Metazoa</taxon>
        <taxon>Spiralia</taxon>
        <taxon>Lophotrochozoa</taxon>
        <taxon>Platyhelminthes</taxon>
        <taxon>Cestoda</taxon>
        <taxon>Eucestoda</taxon>
        <taxon>Diphyllobothriidea</taxon>
        <taxon>Diphyllobothriidae</taxon>
        <taxon>Schistocephalus</taxon>
    </lineage>
</organism>
<reference evidence="4" key="1">
    <citation type="submission" date="2016-06" db="UniProtKB">
        <authorList>
            <consortium name="WormBaseParasite"/>
        </authorList>
    </citation>
    <scope>IDENTIFICATION</scope>
</reference>
<gene>
    <name evidence="2" type="ORF">SSLN_LOCUS8213</name>
</gene>
<reference evidence="2 3" key="2">
    <citation type="submission" date="2018-11" db="EMBL/GenBank/DDBJ databases">
        <authorList>
            <consortium name="Pathogen Informatics"/>
        </authorList>
    </citation>
    <scope>NUCLEOTIDE SEQUENCE [LARGE SCALE GENOMIC DNA]</scope>
    <source>
        <strain evidence="2 3">NST_G2</strain>
    </source>
</reference>
<evidence type="ECO:0000313" key="4">
    <source>
        <dbReference type="WBParaSite" id="SSLN_0000853701-mRNA-1"/>
    </source>
</evidence>
<protein>
    <submittedName>
        <fullName evidence="2 4">Uncharacterized protein</fullName>
    </submittedName>
</protein>
<name>A0A183SVG5_SCHSO</name>
<proteinExistence type="predicted"/>
<keyword evidence="3" id="KW-1185">Reference proteome</keyword>
<dbReference type="Proteomes" id="UP000275846">
    <property type="component" value="Unassembled WGS sequence"/>
</dbReference>
<sequence>MFLSALNWNPTLTCGFSVLGSALRPSEEQRAGTEPGACCLIIGEVDIAAVADTRFSEQDQLEFVGAGYTFFWSGHPKPELASPLPSGTTSGNAALPAAGH</sequence>
<evidence type="ECO:0000313" key="2">
    <source>
        <dbReference type="EMBL" id="VDL94598.1"/>
    </source>
</evidence>
<dbReference type="AlphaFoldDB" id="A0A183SVG5"/>